<comment type="caution">
    <text evidence="7">The sequence shown here is derived from an EMBL/GenBank/DDBJ whole genome shotgun (WGS) entry which is preliminary data.</text>
</comment>
<dbReference type="InterPro" id="IPR007867">
    <property type="entry name" value="GMC_OxRtase_C"/>
</dbReference>
<dbReference type="Proteomes" id="UP001392437">
    <property type="component" value="Unassembled WGS sequence"/>
</dbReference>
<evidence type="ECO:0000256" key="5">
    <source>
        <dbReference type="ARBA" id="ARBA00023002"/>
    </source>
</evidence>
<dbReference type="InterPro" id="IPR051473">
    <property type="entry name" value="P2Ox-like"/>
</dbReference>
<evidence type="ECO:0000256" key="3">
    <source>
        <dbReference type="ARBA" id="ARBA00022630"/>
    </source>
</evidence>
<proteinExistence type="inferred from homology"/>
<evidence type="ECO:0000259" key="6">
    <source>
        <dbReference type="Pfam" id="PF05199"/>
    </source>
</evidence>
<dbReference type="PANTHER" id="PTHR42784:SF1">
    <property type="entry name" value="PYRANOSE 2-OXIDASE"/>
    <property type="match status" value="1"/>
</dbReference>
<dbReference type="InterPro" id="IPR036188">
    <property type="entry name" value="FAD/NAD-bd_sf"/>
</dbReference>
<keyword evidence="4" id="KW-0274">FAD</keyword>
<dbReference type="SUPFAM" id="SSF51905">
    <property type="entry name" value="FAD/NAD(P)-binding domain"/>
    <property type="match status" value="1"/>
</dbReference>
<dbReference type="AlphaFoldDB" id="A0AAW0R9P3"/>
<dbReference type="Gene3D" id="3.50.50.60">
    <property type="entry name" value="FAD/NAD(P)-binding domain"/>
    <property type="match status" value="2"/>
</dbReference>
<reference evidence="7 8" key="1">
    <citation type="submission" date="2023-01" db="EMBL/GenBank/DDBJ databases">
        <title>Analysis of 21 Apiospora genomes using comparative genomics revels a genus with tremendous synthesis potential of carbohydrate active enzymes and secondary metabolites.</title>
        <authorList>
            <person name="Sorensen T."/>
        </authorList>
    </citation>
    <scope>NUCLEOTIDE SEQUENCE [LARGE SCALE GENOMIC DNA]</scope>
    <source>
        <strain evidence="7 8">CBS 117206</strain>
    </source>
</reference>
<protein>
    <submittedName>
        <fullName evidence="7">FAD/NAD(P)-binding domain-containing protein</fullName>
    </submittedName>
</protein>
<feature type="domain" description="Glucose-methanol-choline oxidoreductase C-terminal" evidence="6">
    <location>
        <begin position="440"/>
        <end position="500"/>
    </location>
</feature>
<evidence type="ECO:0000313" key="8">
    <source>
        <dbReference type="Proteomes" id="UP001392437"/>
    </source>
</evidence>
<evidence type="ECO:0000256" key="1">
    <source>
        <dbReference type="ARBA" id="ARBA00001974"/>
    </source>
</evidence>
<comment type="similarity">
    <text evidence="2">Belongs to the GMC oxidoreductase family.</text>
</comment>
<keyword evidence="8" id="KW-1185">Reference proteome</keyword>
<evidence type="ECO:0000256" key="2">
    <source>
        <dbReference type="ARBA" id="ARBA00010790"/>
    </source>
</evidence>
<accession>A0AAW0R9P3</accession>
<dbReference type="PANTHER" id="PTHR42784">
    <property type="entry name" value="PYRANOSE 2-OXIDASE"/>
    <property type="match status" value="1"/>
</dbReference>
<comment type="cofactor">
    <cofactor evidence="1">
        <name>FAD</name>
        <dbReference type="ChEBI" id="CHEBI:57692"/>
    </cofactor>
</comment>
<evidence type="ECO:0000256" key="4">
    <source>
        <dbReference type="ARBA" id="ARBA00022827"/>
    </source>
</evidence>
<keyword evidence="3" id="KW-0285">Flavoprotein</keyword>
<dbReference type="GO" id="GO:0016614">
    <property type="term" value="F:oxidoreductase activity, acting on CH-OH group of donors"/>
    <property type="evidence" value="ECO:0007669"/>
    <property type="project" value="InterPro"/>
</dbReference>
<evidence type="ECO:0000313" key="7">
    <source>
        <dbReference type="EMBL" id="KAK8130607.1"/>
    </source>
</evidence>
<keyword evidence="5" id="KW-0560">Oxidoreductase</keyword>
<sequence length="519" mass="56180">MNNLLYVDIDVVCLLSQVNAYDYIIVGSGFGGGSLAEALVQQKKRQLPEGNESIFDGVKAKVQCTEGSDAYIGGPIYCLGGRSNVWGIWTPEISSETLTEYFPAPIKQFLLEDGGYKRAFDLMTSGSQTEELYPLGSGHVQINELKQTQRLLQSAVHEVVDTDGFTVMPVAAEFQSSAPYKFPQGAYSTSLALMNRMFANDKYLTVLLTTEVVSVQRSTETGSTGQAESSITSLKVRSTKDRVMRDLGVGSSKVILAAGSIGTASIALNSGLHQLGVPASSLVGKGIIDHDVCYVRFDMEREVRMKKPLNLKSVVTIGGRRCLLTVTVNANFFLAGSSASTSPAQWYRDGKLVKSPLGRAAPGDNAKYDSIAVLFEFIGHLDDNNEVLSLPGKDPVLHIVRPAMGPELQAGMEDITRRIRNRFVYGDEMHQSDDPPPRPVRMGFGVFAHECGTMRMDSPRGEGVVDSDLKVKGVDNLWVCDLSVFPVSPEANPGLTLLALSLRLAKHIGGGTDDDDGQE</sequence>
<gene>
    <name evidence="7" type="ORF">PG999_002987</name>
</gene>
<organism evidence="7 8">
    <name type="scientific">Apiospora kogelbergensis</name>
    <dbReference type="NCBI Taxonomy" id="1337665"/>
    <lineage>
        <taxon>Eukaryota</taxon>
        <taxon>Fungi</taxon>
        <taxon>Dikarya</taxon>
        <taxon>Ascomycota</taxon>
        <taxon>Pezizomycotina</taxon>
        <taxon>Sordariomycetes</taxon>
        <taxon>Xylariomycetidae</taxon>
        <taxon>Amphisphaeriales</taxon>
        <taxon>Apiosporaceae</taxon>
        <taxon>Apiospora</taxon>
    </lineage>
</organism>
<dbReference type="EMBL" id="JAQQWP010000002">
    <property type="protein sequence ID" value="KAK8130607.1"/>
    <property type="molecule type" value="Genomic_DNA"/>
</dbReference>
<name>A0AAW0R9P3_9PEZI</name>
<dbReference type="Pfam" id="PF05199">
    <property type="entry name" value="GMC_oxred_C"/>
    <property type="match status" value="1"/>
</dbReference>